<dbReference type="EMBL" id="CP024996">
    <property type="protein sequence ID" value="AYR26217.1"/>
    <property type="molecule type" value="Genomic_DNA"/>
</dbReference>
<evidence type="ECO:0000313" key="1">
    <source>
        <dbReference type="EMBL" id="AYR26217.1"/>
    </source>
</evidence>
<dbReference type="AlphaFoldDB" id="A0AAD0UD01"/>
<protein>
    <submittedName>
        <fullName evidence="1">DUF4276 domain-containing protein</fullName>
    </submittedName>
</protein>
<dbReference type="Pfam" id="PF14103">
    <property type="entry name" value="DUF4276"/>
    <property type="match status" value="1"/>
</dbReference>
<accession>A0AAD0UD01</accession>
<dbReference type="RefSeq" id="WP_082803153.1">
    <property type="nucleotide sequence ID" value="NZ_CP024996.1"/>
</dbReference>
<evidence type="ECO:0000313" key="2">
    <source>
        <dbReference type="Proteomes" id="UP000269199"/>
    </source>
</evidence>
<name>A0AAD0UD01_9BURK</name>
<reference evidence="1 2" key="1">
    <citation type="submission" date="2017-11" db="EMBL/GenBank/DDBJ databases">
        <title>Complete genome sequence of Herbaspirillum rubrisubalbicans DSM 11543.</title>
        <authorList>
            <person name="Chen M."/>
            <person name="An Q."/>
        </authorList>
    </citation>
    <scope>NUCLEOTIDE SEQUENCE [LARGE SCALE GENOMIC DNA]</scope>
    <source>
        <strain evidence="1 2">DSM 11543</strain>
    </source>
</reference>
<organism evidence="1 2">
    <name type="scientific">Herbaspirillum rubrisubalbicans</name>
    <dbReference type="NCBI Taxonomy" id="80842"/>
    <lineage>
        <taxon>Bacteria</taxon>
        <taxon>Pseudomonadati</taxon>
        <taxon>Pseudomonadota</taxon>
        <taxon>Betaproteobacteria</taxon>
        <taxon>Burkholderiales</taxon>
        <taxon>Oxalobacteraceae</taxon>
        <taxon>Herbaspirillum</taxon>
    </lineage>
</organism>
<dbReference type="InterPro" id="IPR025455">
    <property type="entry name" value="DUF4276"/>
</dbReference>
<sequence length="199" mass="22734">MISVASIVEGDGEVAALPVLLRRLNEWRPGTDYARILPPIRVHRDRFLNRDDEFRKQLLLAAAKCGDGGWILVVLDADDDCPANLSQQVYLRAMKHVPHRRVSVVLANREYEAWFIASARSLDGQRGFRCPDEKCIDAETPRDAKGWLRRNMESGTYSEVLDQPAFTAHFDLQQAFDNSRSFRKLCKEWQVNIADQHPG</sequence>
<proteinExistence type="predicted"/>
<gene>
    <name evidence="1" type="ORF">RC54_21430</name>
</gene>
<dbReference type="Proteomes" id="UP000269199">
    <property type="component" value="Chromosome"/>
</dbReference>